<organism evidence="1 2">
    <name type="scientific">Conoideocrella luteorostrata</name>
    <dbReference type="NCBI Taxonomy" id="1105319"/>
    <lineage>
        <taxon>Eukaryota</taxon>
        <taxon>Fungi</taxon>
        <taxon>Dikarya</taxon>
        <taxon>Ascomycota</taxon>
        <taxon>Pezizomycotina</taxon>
        <taxon>Sordariomycetes</taxon>
        <taxon>Hypocreomycetidae</taxon>
        <taxon>Hypocreales</taxon>
        <taxon>Clavicipitaceae</taxon>
        <taxon>Conoideocrella</taxon>
    </lineage>
</organism>
<dbReference type="SUPFAM" id="SSF55961">
    <property type="entry name" value="Bet v1-like"/>
    <property type="match status" value="1"/>
</dbReference>
<evidence type="ECO:0000313" key="1">
    <source>
        <dbReference type="EMBL" id="KAK2612532.1"/>
    </source>
</evidence>
<dbReference type="AlphaFoldDB" id="A0AAJ0D0M1"/>
<accession>A0AAJ0D0M1</accession>
<dbReference type="Gene3D" id="3.90.380.10">
    <property type="entry name" value="Naphthalene 1,2-dioxygenase Alpha Subunit, Chain A, domain 1"/>
    <property type="match status" value="1"/>
</dbReference>
<dbReference type="PANTHER" id="PTHR43756">
    <property type="entry name" value="CHOLINE MONOOXYGENASE, CHLOROPLASTIC"/>
    <property type="match status" value="1"/>
</dbReference>
<dbReference type="InterPro" id="IPR001663">
    <property type="entry name" value="Rng_hydr_dOase-A"/>
</dbReference>
<proteinExistence type="predicted"/>
<protein>
    <submittedName>
        <fullName evidence="1">Uncharacterized protein</fullName>
    </submittedName>
</protein>
<sequence>MEYEVYRNNDSTDDEFNDNSDFFKNIMKEDKDLCNGAQKNLNTGIFLQGELHPRVEKGPLFFQKLTRDLVTAHHDMEVAAGAEIWPAVPKHKVTATAQADIDLCSRLDCESSRRMNCELAW</sequence>
<dbReference type="GO" id="GO:0051537">
    <property type="term" value="F:2 iron, 2 sulfur cluster binding"/>
    <property type="evidence" value="ECO:0007669"/>
    <property type="project" value="InterPro"/>
</dbReference>
<evidence type="ECO:0000313" key="2">
    <source>
        <dbReference type="Proteomes" id="UP001251528"/>
    </source>
</evidence>
<gene>
    <name evidence="1" type="ORF">QQS21_001470</name>
</gene>
<reference evidence="1" key="1">
    <citation type="submission" date="2023-06" db="EMBL/GenBank/DDBJ databases">
        <title>Conoideocrella luteorostrata (Hypocreales: Clavicipitaceae), a potential biocontrol fungus for elongate hemlock scale in United States Christmas tree production areas.</title>
        <authorList>
            <person name="Barrett H."/>
            <person name="Lovett B."/>
            <person name="Macias A.M."/>
            <person name="Stajich J.E."/>
            <person name="Kasson M.T."/>
        </authorList>
    </citation>
    <scope>NUCLEOTIDE SEQUENCE</scope>
    <source>
        <strain evidence="1">ARSEF 14590</strain>
    </source>
</reference>
<dbReference type="PANTHER" id="PTHR43756:SF5">
    <property type="entry name" value="CHOLINE MONOOXYGENASE, CHLOROPLASTIC"/>
    <property type="match status" value="1"/>
</dbReference>
<name>A0AAJ0D0M1_9HYPO</name>
<dbReference type="Proteomes" id="UP001251528">
    <property type="component" value="Unassembled WGS sequence"/>
</dbReference>
<dbReference type="EMBL" id="JASWJB010000015">
    <property type="protein sequence ID" value="KAK2612532.1"/>
    <property type="molecule type" value="Genomic_DNA"/>
</dbReference>
<comment type="caution">
    <text evidence="1">The sequence shown here is derived from an EMBL/GenBank/DDBJ whole genome shotgun (WGS) entry which is preliminary data.</text>
</comment>
<keyword evidence="2" id="KW-1185">Reference proteome</keyword>